<gene>
    <name evidence="1" type="ordered locus">Metok_0383</name>
</gene>
<dbReference type="STRING" id="647113.Metok_0383"/>
<dbReference type="RefSeq" id="WP_013866557.1">
    <property type="nucleotide sequence ID" value="NC_015636.1"/>
</dbReference>
<evidence type="ECO:0000313" key="2">
    <source>
        <dbReference type="Proteomes" id="UP000009296"/>
    </source>
</evidence>
<sequence length="181" mass="21691">MVVGRKITFKDEKELKEFQDMAREFGMTLSSFVRYAMRFTYENRNVVDRFNYLLEEVSNKLDSLTVKTDDLQENTASELDKIKEIMYNSVSSYNVLKLKEKLIYLMNEDAYKWWSFSEFVNRLGLEKNYSLQREFRVLIESDKEFNALVERKIGEDGDIYFKLRDEMLPVVDDNYEIIPKD</sequence>
<dbReference type="AlphaFoldDB" id="F8AKN8"/>
<reference evidence="1" key="1">
    <citation type="submission" date="2011-05" db="EMBL/GenBank/DDBJ databases">
        <title>Complete sequence of chromosome of Methanothermococcus okinawensis IH1.</title>
        <authorList>
            <consortium name="US DOE Joint Genome Institute"/>
            <person name="Lucas S."/>
            <person name="Han J."/>
            <person name="Lapidus A."/>
            <person name="Cheng J.-F."/>
            <person name="Goodwin L."/>
            <person name="Pitluck S."/>
            <person name="Peters L."/>
            <person name="Mikhailova N."/>
            <person name="Held B."/>
            <person name="Han C."/>
            <person name="Tapia R."/>
            <person name="Land M."/>
            <person name="Hauser L."/>
            <person name="Kyrpides N."/>
            <person name="Ivanova N."/>
            <person name="Pagani I."/>
            <person name="Sieprawska-Lupa M."/>
            <person name="Takai K."/>
            <person name="Miyazaki J."/>
            <person name="Whitman W."/>
            <person name="Woyke T."/>
        </authorList>
    </citation>
    <scope>NUCLEOTIDE SEQUENCE [LARGE SCALE GENOMIC DNA]</scope>
    <source>
        <strain evidence="1">IH1</strain>
    </source>
</reference>
<dbReference type="GeneID" id="10772506"/>
<keyword evidence="2" id="KW-1185">Reference proteome</keyword>
<dbReference type="EMBL" id="CP002792">
    <property type="protein sequence ID" value="AEH06371.1"/>
    <property type="molecule type" value="Genomic_DNA"/>
</dbReference>
<dbReference type="HOGENOM" id="CLU_1485905_0_0_2"/>
<dbReference type="KEGG" id="mok:Metok_0383"/>
<proteinExistence type="predicted"/>
<protein>
    <submittedName>
        <fullName evidence="1">Uncharacterized protein</fullName>
    </submittedName>
</protein>
<dbReference type="eggNOG" id="arCOG09534">
    <property type="taxonomic scope" value="Archaea"/>
</dbReference>
<accession>F8AKN8</accession>
<evidence type="ECO:0000313" key="1">
    <source>
        <dbReference type="EMBL" id="AEH06371.1"/>
    </source>
</evidence>
<name>F8AKN8_METOI</name>
<dbReference type="OrthoDB" id="62258at2157"/>
<dbReference type="Proteomes" id="UP000009296">
    <property type="component" value="Chromosome"/>
</dbReference>
<organism evidence="1 2">
    <name type="scientific">Methanothermococcus okinawensis (strain DSM 14208 / JCM 11175 / IH1)</name>
    <dbReference type="NCBI Taxonomy" id="647113"/>
    <lineage>
        <taxon>Archaea</taxon>
        <taxon>Methanobacteriati</taxon>
        <taxon>Methanobacteriota</taxon>
        <taxon>Methanomada group</taxon>
        <taxon>Methanococci</taxon>
        <taxon>Methanococcales</taxon>
        <taxon>Methanococcaceae</taxon>
        <taxon>Methanothermococcus</taxon>
    </lineage>
</organism>